<dbReference type="AlphaFoldDB" id="A0A452ZYL4"/>
<proteinExistence type="predicted"/>
<dbReference type="Gramene" id="AET1Gv20974600.1">
    <property type="protein sequence ID" value="AET1Gv20974600.1"/>
    <property type="gene ID" value="AET1Gv20974600"/>
</dbReference>
<evidence type="ECO:0000313" key="3">
    <source>
        <dbReference type="Proteomes" id="UP000015105"/>
    </source>
</evidence>
<dbReference type="InterPro" id="IPR012337">
    <property type="entry name" value="RNaseH-like_sf"/>
</dbReference>
<sequence length="83" mass="8980">MAKRFLTVPATSVSSESTFSTGGRVLDDYRSSLKPEMVEALVCGASYIKGSHKDFNVVERDEDEKDDVENIKLPKIVDVGGGG</sequence>
<dbReference type="Pfam" id="PF05699">
    <property type="entry name" value="Dimer_Tnp_hAT"/>
    <property type="match status" value="1"/>
</dbReference>
<dbReference type="InterPro" id="IPR008906">
    <property type="entry name" value="HATC_C_dom"/>
</dbReference>
<dbReference type="SUPFAM" id="SSF53098">
    <property type="entry name" value="Ribonuclease H-like"/>
    <property type="match status" value="1"/>
</dbReference>
<protein>
    <recommendedName>
        <fullName evidence="1">HAT C-terminal dimerisation domain-containing protein</fullName>
    </recommendedName>
</protein>
<dbReference type="EnsemblPlants" id="AET1Gv20974600.1">
    <property type="protein sequence ID" value="AET1Gv20974600.1"/>
    <property type="gene ID" value="AET1Gv20974600"/>
</dbReference>
<reference evidence="2" key="3">
    <citation type="journal article" date="2017" name="Nature">
        <title>Genome sequence of the progenitor of the wheat D genome Aegilops tauschii.</title>
        <authorList>
            <person name="Luo M.C."/>
            <person name="Gu Y.Q."/>
            <person name="Puiu D."/>
            <person name="Wang H."/>
            <person name="Twardziok S.O."/>
            <person name="Deal K.R."/>
            <person name="Huo N."/>
            <person name="Zhu T."/>
            <person name="Wang L."/>
            <person name="Wang Y."/>
            <person name="McGuire P.E."/>
            <person name="Liu S."/>
            <person name="Long H."/>
            <person name="Ramasamy R.K."/>
            <person name="Rodriguez J.C."/>
            <person name="Van S.L."/>
            <person name="Yuan L."/>
            <person name="Wang Z."/>
            <person name="Xia Z."/>
            <person name="Xiao L."/>
            <person name="Anderson O.D."/>
            <person name="Ouyang S."/>
            <person name="Liang Y."/>
            <person name="Zimin A.V."/>
            <person name="Pertea G."/>
            <person name="Qi P."/>
            <person name="Bennetzen J.L."/>
            <person name="Dai X."/>
            <person name="Dawson M.W."/>
            <person name="Muller H.G."/>
            <person name="Kugler K."/>
            <person name="Rivarola-Duarte L."/>
            <person name="Spannagl M."/>
            <person name="Mayer K.F.X."/>
            <person name="Lu F.H."/>
            <person name="Bevan M.W."/>
            <person name="Leroy P."/>
            <person name="Li P."/>
            <person name="You F.M."/>
            <person name="Sun Q."/>
            <person name="Liu Z."/>
            <person name="Lyons E."/>
            <person name="Wicker T."/>
            <person name="Salzberg S.L."/>
            <person name="Devos K.M."/>
            <person name="Dvorak J."/>
        </authorList>
    </citation>
    <scope>NUCLEOTIDE SEQUENCE [LARGE SCALE GENOMIC DNA]</scope>
    <source>
        <strain evidence="2">cv. AL8/78</strain>
    </source>
</reference>
<dbReference type="GO" id="GO:0046983">
    <property type="term" value="F:protein dimerization activity"/>
    <property type="evidence" value="ECO:0007669"/>
    <property type="project" value="InterPro"/>
</dbReference>
<reference evidence="3" key="2">
    <citation type="journal article" date="2017" name="Nat. Plants">
        <title>The Aegilops tauschii genome reveals multiple impacts of transposons.</title>
        <authorList>
            <person name="Zhao G."/>
            <person name="Zou C."/>
            <person name="Li K."/>
            <person name="Wang K."/>
            <person name="Li T."/>
            <person name="Gao L."/>
            <person name="Zhang X."/>
            <person name="Wang H."/>
            <person name="Yang Z."/>
            <person name="Liu X."/>
            <person name="Jiang W."/>
            <person name="Mao L."/>
            <person name="Kong X."/>
            <person name="Jiao Y."/>
            <person name="Jia J."/>
        </authorList>
    </citation>
    <scope>NUCLEOTIDE SEQUENCE [LARGE SCALE GENOMIC DNA]</scope>
    <source>
        <strain evidence="3">cv. AL8/78</strain>
    </source>
</reference>
<evidence type="ECO:0000259" key="1">
    <source>
        <dbReference type="Pfam" id="PF05699"/>
    </source>
</evidence>
<reference evidence="3" key="1">
    <citation type="journal article" date="2014" name="Science">
        <title>Ancient hybridizations among the ancestral genomes of bread wheat.</title>
        <authorList>
            <consortium name="International Wheat Genome Sequencing Consortium,"/>
            <person name="Marcussen T."/>
            <person name="Sandve S.R."/>
            <person name="Heier L."/>
            <person name="Spannagl M."/>
            <person name="Pfeifer M."/>
            <person name="Jakobsen K.S."/>
            <person name="Wulff B.B."/>
            <person name="Steuernagel B."/>
            <person name="Mayer K.F."/>
            <person name="Olsen O.A."/>
        </authorList>
    </citation>
    <scope>NUCLEOTIDE SEQUENCE [LARGE SCALE GENOMIC DNA]</scope>
    <source>
        <strain evidence="3">cv. AL8/78</strain>
    </source>
</reference>
<reference evidence="2" key="5">
    <citation type="journal article" date="2021" name="G3 (Bethesda)">
        <title>Aegilops tauschii genome assembly Aet v5.0 features greater sequence contiguity and improved annotation.</title>
        <authorList>
            <person name="Wang L."/>
            <person name="Zhu T."/>
            <person name="Rodriguez J.C."/>
            <person name="Deal K.R."/>
            <person name="Dubcovsky J."/>
            <person name="McGuire P.E."/>
            <person name="Lux T."/>
            <person name="Spannagl M."/>
            <person name="Mayer K.F.X."/>
            <person name="Baldrich P."/>
            <person name="Meyers B.C."/>
            <person name="Huo N."/>
            <person name="Gu Y.Q."/>
            <person name="Zhou H."/>
            <person name="Devos K.M."/>
            <person name="Bennetzen J.L."/>
            <person name="Unver T."/>
            <person name="Budak H."/>
            <person name="Gulick P.J."/>
            <person name="Galiba G."/>
            <person name="Kalapos B."/>
            <person name="Nelson D.R."/>
            <person name="Li P."/>
            <person name="You F.M."/>
            <person name="Luo M.C."/>
            <person name="Dvorak J."/>
        </authorList>
    </citation>
    <scope>NUCLEOTIDE SEQUENCE [LARGE SCALE GENOMIC DNA]</scope>
    <source>
        <strain evidence="2">cv. AL8/78</strain>
    </source>
</reference>
<reference evidence="2" key="4">
    <citation type="submission" date="2019-03" db="UniProtKB">
        <authorList>
            <consortium name="EnsemblPlants"/>
        </authorList>
    </citation>
    <scope>IDENTIFICATION</scope>
</reference>
<dbReference type="PANTHER" id="PTHR23272:SF184">
    <property type="entry name" value="OS03G0311250 PROTEIN"/>
    <property type="match status" value="1"/>
</dbReference>
<dbReference type="Proteomes" id="UP000015105">
    <property type="component" value="Chromosome 1D"/>
</dbReference>
<dbReference type="STRING" id="200361.A0A452ZYL4"/>
<evidence type="ECO:0000313" key="2">
    <source>
        <dbReference type="EnsemblPlants" id="AET1Gv20974600.1"/>
    </source>
</evidence>
<feature type="domain" description="HAT C-terminal dimerisation" evidence="1">
    <location>
        <begin position="1"/>
        <end position="43"/>
    </location>
</feature>
<dbReference type="PANTHER" id="PTHR23272">
    <property type="entry name" value="BED FINGER-RELATED"/>
    <property type="match status" value="1"/>
</dbReference>
<keyword evidence="3" id="KW-1185">Reference proteome</keyword>
<name>A0A452ZYL4_AEGTS</name>
<accession>A0A452ZYL4</accession>
<organism evidence="2 3">
    <name type="scientific">Aegilops tauschii subsp. strangulata</name>
    <name type="common">Goatgrass</name>
    <dbReference type="NCBI Taxonomy" id="200361"/>
    <lineage>
        <taxon>Eukaryota</taxon>
        <taxon>Viridiplantae</taxon>
        <taxon>Streptophyta</taxon>
        <taxon>Embryophyta</taxon>
        <taxon>Tracheophyta</taxon>
        <taxon>Spermatophyta</taxon>
        <taxon>Magnoliopsida</taxon>
        <taxon>Liliopsida</taxon>
        <taxon>Poales</taxon>
        <taxon>Poaceae</taxon>
        <taxon>BOP clade</taxon>
        <taxon>Pooideae</taxon>
        <taxon>Triticodae</taxon>
        <taxon>Triticeae</taxon>
        <taxon>Triticinae</taxon>
        <taxon>Aegilops</taxon>
    </lineage>
</organism>